<accession>A0A074WF97</accession>
<dbReference type="RefSeq" id="XP_013426013.1">
    <property type="nucleotide sequence ID" value="XM_013570559.1"/>
</dbReference>
<feature type="compositionally biased region" description="Polar residues" evidence="1">
    <location>
        <begin position="513"/>
        <end position="528"/>
    </location>
</feature>
<dbReference type="Proteomes" id="UP000027730">
    <property type="component" value="Unassembled WGS sequence"/>
</dbReference>
<feature type="compositionally biased region" description="Polar residues" evidence="1">
    <location>
        <begin position="563"/>
        <end position="590"/>
    </location>
</feature>
<feature type="compositionally biased region" description="Polar residues" evidence="1">
    <location>
        <begin position="212"/>
        <end position="225"/>
    </location>
</feature>
<dbReference type="OrthoDB" id="3437607at2759"/>
<feature type="compositionally biased region" description="Polar residues" evidence="1">
    <location>
        <begin position="470"/>
        <end position="490"/>
    </location>
</feature>
<reference evidence="2 3" key="1">
    <citation type="journal article" date="2014" name="BMC Genomics">
        <title>Genome sequencing of four Aureobasidium pullulans varieties: biotechnological potential, stress tolerance, and description of new species.</title>
        <authorList>
            <person name="Gostin Ar C."/>
            <person name="Ohm R.A."/>
            <person name="Kogej T."/>
            <person name="Sonjak S."/>
            <person name="Turk M."/>
            <person name="Zajc J."/>
            <person name="Zalar P."/>
            <person name="Grube M."/>
            <person name="Sun H."/>
            <person name="Han J."/>
            <person name="Sharma A."/>
            <person name="Chiniquy J."/>
            <person name="Ngan C.Y."/>
            <person name="Lipzen A."/>
            <person name="Barry K."/>
            <person name="Grigoriev I.V."/>
            <person name="Gunde-Cimerman N."/>
        </authorList>
    </citation>
    <scope>NUCLEOTIDE SEQUENCE [LARGE SCALE GENOMIC DNA]</scope>
    <source>
        <strain evidence="2 3">CBS 147.97</strain>
    </source>
</reference>
<organism evidence="2 3">
    <name type="scientific">Aureobasidium namibiae CBS 147.97</name>
    <dbReference type="NCBI Taxonomy" id="1043004"/>
    <lineage>
        <taxon>Eukaryota</taxon>
        <taxon>Fungi</taxon>
        <taxon>Dikarya</taxon>
        <taxon>Ascomycota</taxon>
        <taxon>Pezizomycotina</taxon>
        <taxon>Dothideomycetes</taxon>
        <taxon>Dothideomycetidae</taxon>
        <taxon>Dothideales</taxon>
        <taxon>Saccotheciaceae</taxon>
        <taxon>Aureobasidium</taxon>
    </lineage>
</organism>
<gene>
    <name evidence="2" type="ORF">M436DRAFT_74111</name>
</gene>
<evidence type="ECO:0000313" key="3">
    <source>
        <dbReference type="Proteomes" id="UP000027730"/>
    </source>
</evidence>
<proteinExistence type="predicted"/>
<feature type="region of interest" description="Disordered" evidence="1">
    <location>
        <begin position="328"/>
        <end position="415"/>
    </location>
</feature>
<evidence type="ECO:0000256" key="1">
    <source>
        <dbReference type="SAM" id="MobiDB-lite"/>
    </source>
</evidence>
<dbReference type="HOGENOM" id="CLU_362070_0_0_1"/>
<feature type="region of interest" description="Disordered" evidence="1">
    <location>
        <begin position="563"/>
        <end position="606"/>
    </location>
</feature>
<feature type="region of interest" description="Disordered" evidence="1">
    <location>
        <begin position="633"/>
        <end position="715"/>
    </location>
</feature>
<keyword evidence="3" id="KW-1185">Reference proteome</keyword>
<name>A0A074WF97_9PEZI</name>
<dbReference type="GeneID" id="25415416"/>
<protein>
    <submittedName>
        <fullName evidence="2">Uncharacterized protein</fullName>
    </submittedName>
</protein>
<feature type="region of interest" description="Disordered" evidence="1">
    <location>
        <begin position="258"/>
        <end position="296"/>
    </location>
</feature>
<evidence type="ECO:0000313" key="2">
    <source>
        <dbReference type="EMBL" id="KEQ71698.1"/>
    </source>
</evidence>
<feature type="region of interest" description="Disordered" evidence="1">
    <location>
        <begin position="469"/>
        <end position="538"/>
    </location>
</feature>
<dbReference type="EMBL" id="KL584713">
    <property type="protein sequence ID" value="KEQ71698.1"/>
    <property type="molecule type" value="Genomic_DNA"/>
</dbReference>
<feature type="compositionally biased region" description="Polar residues" evidence="1">
    <location>
        <begin position="692"/>
        <end position="713"/>
    </location>
</feature>
<feature type="region of interest" description="Disordered" evidence="1">
    <location>
        <begin position="60"/>
        <end position="82"/>
    </location>
</feature>
<feature type="compositionally biased region" description="Low complexity" evidence="1">
    <location>
        <begin position="381"/>
        <end position="395"/>
    </location>
</feature>
<dbReference type="AlphaFoldDB" id="A0A074WF97"/>
<feature type="region of interest" description="Disordered" evidence="1">
    <location>
        <begin position="188"/>
        <end position="230"/>
    </location>
</feature>
<sequence>MCAVAVCSPCMSVQYIMLRNRPSRVPLGMADVNQVEQRLELKQASHPLVAQTDWAYIHHQQQNTRTPPQPHYNLGEDAQRSRDASLVQLDPNRHVPQFAVYESIDSAEDSDSDDTASTAFRSVARVVHIAEVSPIITQVSGYDPPALVTIDPEPRPTQGHHRFGTTDGYRHHPNNLLAPVRSRYSLDTRAGYPHQPSRQAPSHIPQRDSDPRTTTISRRGQNPNAVSFAPREHLGSPFQEVDPQHRANIASVYRRGGTLRTRPSMSGSATVGRGGMNYQTRPRPMPRPRGSLMPRRPSVRAARRTGGHLRPPAASSIDSVMDRYPIFPSLAGQSDSSRPDSLFIPQRERIPQRRGILAPPRELRINNTPHPPSWLSSATKSQHSVSSRASGSSFSDTPMLSAPNEASRHGSIGARSWDGHGIINVGSVRSSYAGSRISLLSGSVGNQSSGLPPSHSPLDLLTQALRRLSTDQSARSQSSLECASGATSTDGRLLSGSVFYSDSDEEIGEGETRSPNYSRQMSSHTDGQSIDERERDFDRKPLRHLGIAARIVDVEADCQSGTIRPFSTSPSNQSLNSNPRIDTALVNSSPPGDLPDLPQSTPGQQLARPIRAAHAPGPSLRPHATPKVRVYDDEQPASLQPQTPADLRHRFKPSTDTVAPATCETVRTHARSSATEQSLLVPPRNAHRNTYPAFQQPSPQPYTTNSQPSSPYSPNLDLRNAAAISAVQRRRTARAVSNENVIDPITNGMEAEREAFLRRMRPDEGRYERYIS</sequence>